<keyword evidence="2" id="KW-0255">Endonuclease</keyword>
<accession>A0A953M3U1</accession>
<reference evidence="2" key="1">
    <citation type="journal article" date="2021" name="bioRxiv">
        <title>Unraveling nitrogen, sulfur and carbon metabolic pathways and microbial community transcriptional responses to substrate deprivation and toxicity stresses in a bioreactor mimicking anoxic brackish coastal sediment conditions.</title>
        <authorList>
            <person name="Martins P.D."/>
            <person name="Echeveste M.J."/>
            <person name="Arshad A."/>
            <person name="Kurth J."/>
            <person name="Ouboter H."/>
            <person name="Jetten M.S.M."/>
            <person name="Welte C.U."/>
        </authorList>
    </citation>
    <scope>NUCLEOTIDE SEQUENCE</scope>
    <source>
        <strain evidence="2">MAG_39</strain>
    </source>
</reference>
<dbReference type="GO" id="GO:0004519">
    <property type="term" value="F:endonuclease activity"/>
    <property type="evidence" value="ECO:0007669"/>
    <property type="project" value="UniProtKB-KW"/>
</dbReference>
<sequence>MEEEVWKEHPVYKGYDISSHGRVRSWRTKHRGGRRATPLILSMCKQYKGVNPYPRVCLYLDGKPKTRPVHALVADVFLPPRPEGKDELNHKDGDKTNNHCRNLEWCTSSENNLHKFRLGLAEKKGERHHRAKLTDEVIRAIRREYPLLTVKKRQQFLADKYGICRPNISLIVNNKSWTHVR</sequence>
<gene>
    <name evidence="2" type="ORF">K8I29_19520</name>
</gene>
<evidence type="ECO:0000313" key="3">
    <source>
        <dbReference type="Proteomes" id="UP000705867"/>
    </source>
</evidence>
<proteinExistence type="predicted"/>
<protein>
    <submittedName>
        <fullName evidence="2">NUMOD4 motif-containing HNH endonuclease</fullName>
    </submittedName>
</protein>
<evidence type="ECO:0000259" key="1">
    <source>
        <dbReference type="Pfam" id="PF13392"/>
    </source>
</evidence>
<dbReference type="InterPro" id="IPR003615">
    <property type="entry name" value="HNH_nuc"/>
</dbReference>
<dbReference type="AlphaFoldDB" id="A0A953M3U1"/>
<keyword evidence="2" id="KW-0540">Nuclease</keyword>
<organism evidence="2 3">
    <name type="scientific">Candidatus Nitrobium versatile</name>
    <dbReference type="NCBI Taxonomy" id="2884831"/>
    <lineage>
        <taxon>Bacteria</taxon>
        <taxon>Pseudomonadati</taxon>
        <taxon>Nitrospirota</taxon>
        <taxon>Nitrospiria</taxon>
        <taxon>Nitrospirales</taxon>
        <taxon>Nitrospiraceae</taxon>
        <taxon>Candidatus Nitrobium</taxon>
    </lineage>
</organism>
<name>A0A953M3U1_9BACT</name>
<dbReference type="SUPFAM" id="SSF54060">
    <property type="entry name" value="His-Me finger endonucleases"/>
    <property type="match status" value="1"/>
</dbReference>
<dbReference type="Pfam" id="PF13392">
    <property type="entry name" value="HNH_3"/>
    <property type="match status" value="1"/>
</dbReference>
<comment type="caution">
    <text evidence="2">The sequence shown here is derived from an EMBL/GenBank/DDBJ whole genome shotgun (WGS) entry which is preliminary data.</text>
</comment>
<keyword evidence="2" id="KW-0378">Hydrolase</keyword>
<dbReference type="InterPro" id="IPR044925">
    <property type="entry name" value="His-Me_finger_sf"/>
</dbReference>
<reference evidence="2" key="2">
    <citation type="submission" date="2021-08" db="EMBL/GenBank/DDBJ databases">
        <authorList>
            <person name="Dalcin Martins P."/>
        </authorList>
    </citation>
    <scope>NUCLEOTIDE SEQUENCE</scope>
    <source>
        <strain evidence="2">MAG_39</strain>
    </source>
</reference>
<dbReference type="EMBL" id="JAIOIV010000151">
    <property type="protein sequence ID" value="MBZ0158393.1"/>
    <property type="molecule type" value="Genomic_DNA"/>
</dbReference>
<evidence type="ECO:0000313" key="2">
    <source>
        <dbReference type="EMBL" id="MBZ0158393.1"/>
    </source>
</evidence>
<dbReference type="Proteomes" id="UP000705867">
    <property type="component" value="Unassembled WGS sequence"/>
</dbReference>
<dbReference type="Gene3D" id="3.90.75.20">
    <property type="match status" value="1"/>
</dbReference>
<feature type="domain" description="HNH nuclease" evidence="1">
    <location>
        <begin position="68"/>
        <end position="112"/>
    </location>
</feature>